<keyword evidence="1" id="KW-0812">Transmembrane</keyword>
<dbReference type="EMBL" id="CACTIH010007323">
    <property type="protein sequence ID" value="CAA3009672.1"/>
    <property type="molecule type" value="Genomic_DNA"/>
</dbReference>
<evidence type="ECO:0000313" key="3">
    <source>
        <dbReference type="Proteomes" id="UP000594638"/>
    </source>
</evidence>
<sequence>MVLEEADDLMDYNLIAKGALAISLHFYSSSTIDGTWSNQASAECPTNLRQSEKYDKQERTGIFFLFLAFVMFYCFVYFSFDFFFFSLLPS</sequence>
<name>A0A8S0U0N5_OLEEU</name>
<gene>
    <name evidence="2" type="ORF">OLEA9_A069192</name>
</gene>
<keyword evidence="1" id="KW-0472">Membrane</keyword>
<accession>A0A8S0U0N5</accession>
<dbReference type="AlphaFoldDB" id="A0A8S0U0N5"/>
<dbReference type="Proteomes" id="UP000594638">
    <property type="component" value="Unassembled WGS sequence"/>
</dbReference>
<reference evidence="2 3" key="1">
    <citation type="submission" date="2019-12" db="EMBL/GenBank/DDBJ databases">
        <authorList>
            <person name="Alioto T."/>
            <person name="Alioto T."/>
            <person name="Gomez Garrido J."/>
        </authorList>
    </citation>
    <scope>NUCLEOTIDE SEQUENCE [LARGE SCALE GENOMIC DNA]</scope>
</reference>
<protein>
    <submittedName>
        <fullName evidence="2">Uncharacterized protein</fullName>
    </submittedName>
</protein>
<dbReference type="Gramene" id="OE9A069192T5">
    <property type="protein sequence ID" value="OE9A069192C5"/>
    <property type="gene ID" value="OE9A069192"/>
</dbReference>
<evidence type="ECO:0000256" key="1">
    <source>
        <dbReference type="SAM" id="Phobius"/>
    </source>
</evidence>
<keyword evidence="3" id="KW-1185">Reference proteome</keyword>
<feature type="transmembrane region" description="Helical" evidence="1">
    <location>
        <begin position="62"/>
        <end position="88"/>
    </location>
</feature>
<dbReference type="Gramene" id="OE9A069192T1">
    <property type="protein sequence ID" value="OE9A069192C1"/>
    <property type="gene ID" value="OE9A069192"/>
</dbReference>
<proteinExistence type="predicted"/>
<dbReference type="Gramene" id="OE9A069192T4">
    <property type="protein sequence ID" value="OE9A069192C4"/>
    <property type="gene ID" value="OE9A069192"/>
</dbReference>
<organism evidence="2 3">
    <name type="scientific">Olea europaea subsp. europaea</name>
    <dbReference type="NCBI Taxonomy" id="158383"/>
    <lineage>
        <taxon>Eukaryota</taxon>
        <taxon>Viridiplantae</taxon>
        <taxon>Streptophyta</taxon>
        <taxon>Embryophyta</taxon>
        <taxon>Tracheophyta</taxon>
        <taxon>Spermatophyta</taxon>
        <taxon>Magnoliopsida</taxon>
        <taxon>eudicotyledons</taxon>
        <taxon>Gunneridae</taxon>
        <taxon>Pentapetalae</taxon>
        <taxon>asterids</taxon>
        <taxon>lamiids</taxon>
        <taxon>Lamiales</taxon>
        <taxon>Oleaceae</taxon>
        <taxon>Oleeae</taxon>
        <taxon>Olea</taxon>
    </lineage>
</organism>
<keyword evidence="1" id="KW-1133">Transmembrane helix</keyword>
<dbReference type="Gramene" id="OE9A069192T3">
    <property type="protein sequence ID" value="OE9A069192C3"/>
    <property type="gene ID" value="OE9A069192"/>
</dbReference>
<evidence type="ECO:0000313" key="2">
    <source>
        <dbReference type="EMBL" id="CAA3009672.1"/>
    </source>
</evidence>
<dbReference type="Gramene" id="OE9A069192T2">
    <property type="protein sequence ID" value="OE9A069192C2"/>
    <property type="gene ID" value="OE9A069192"/>
</dbReference>
<comment type="caution">
    <text evidence="2">The sequence shown here is derived from an EMBL/GenBank/DDBJ whole genome shotgun (WGS) entry which is preliminary data.</text>
</comment>